<proteinExistence type="predicted"/>
<dbReference type="EMBL" id="UINC01043724">
    <property type="protein sequence ID" value="SVB48161.1"/>
    <property type="molecule type" value="Genomic_DNA"/>
</dbReference>
<sequence>MSSNDWIKYETPHDGVGTHVSVWINEKMGLVKRTFDGDHCGPGISKFKSKSDTFFKNEVYWLTHPLLFESKFLPELIEINGDTKTIIQKYYGPNLLDYLHDPKGFPVSNISEQILEMYTFFTEVGVNKLNGALSNMSANDGQLIAFDFKWARPVPKANAKEIKAFHTWFTKIDPDLVEKLIKMKTSKL</sequence>
<accession>A0A382EDT8</accession>
<dbReference type="AlphaFoldDB" id="A0A382EDT8"/>
<reference evidence="1" key="1">
    <citation type="submission" date="2018-05" db="EMBL/GenBank/DDBJ databases">
        <authorList>
            <person name="Lanie J.A."/>
            <person name="Ng W.-L."/>
            <person name="Kazmierczak K.M."/>
            <person name="Andrzejewski T.M."/>
            <person name="Davidsen T.M."/>
            <person name="Wayne K.J."/>
            <person name="Tettelin H."/>
            <person name="Glass J.I."/>
            <person name="Rusch D."/>
            <person name="Podicherti R."/>
            <person name="Tsui H.-C.T."/>
            <person name="Winkler M.E."/>
        </authorList>
    </citation>
    <scope>NUCLEOTIDE SEQUENCE</scope>
</reference>
<protein>
    <recommendedName>
        <fullName evidence="2">Protein kinase domain-containing protein</fullName>
    </recommendedName>
</protein>
<organism evidence="1">
    <name type="scientific">marine metagenome</name>
    <dbReference type="NCBI Taxonomy" id="408172"/>
    <lineage>
        <taxon>unclassified sequences</taxon>
        <taxon>metagenomes</taxon>
        <taxon>ecological metagenomes</taxon>
    </lineage>
</organism>
<evidence type="ECO:0008006" key="2">
    <source>
        <dbReference type="Google" id="ProtNLM"/>
    </source>
</evidence>
<evidence type="ECO:0000313" key="1">
    <source>
        <dbReference type="EMBL" id="SVB48161.1"/>
    </source>
</evidence>
<gene>
    <name evidence="1" type="ORF">METZ01_LOCUS201015</name>
</gene>
<name>A0A382EDT8_9ZZZZ</name>